<feature type="non-terminal residue" evidence="2">
    <location>
        <position position="1"/>
    </location>
</feature>
<feature type="compositionally biased region" description="Basic residues" evidence="1">
    <location>
        <begin position="391"/>
        <end position="405"/>
    </location>
</feature>
<feature type="region of interest" description="Disordered" evidence="1">
    <location>
        <begin position="1"/>
        <end position="273"/>
    </location>
</feature>
<feature type="compositionally biased region" description="Basic and acidic residues" evidence="1">
    <location>
        <begin position="17"/>
        <end position="35"/>
    </location>
</feature>
<protein>
    <submittedName>
        <fullName evidence="2">Trimethylamine methyltransferase family protein</fullName>
    </submittedName>
</protein>
<organism evidence="2">
    <name type="scientific">uncultured Thermoleophilia bacterium</name>
    <dbReference type="NCBI Taxonomy" id="1497501"/>
    <lineage>
        <taxon>Bacteria</taxon>
        <taxon>Bacillati</taxon>
        <taxon>Actinomycetota</taxon>
        <taxon>Thermoleophilia</taxon>
        <taxon>environmental samples</taxon>
    </lineage>
</organism>
<dbReference type="AlphaFoldDB" id="A0A6J4U399"/>
<feature type="compositionally biased region" description="Basic and acidic residues" evidence="1">
    <location>
        <begin position="421"/>
        <end position="431"/>
    </location>
</feature>
<accession>A0A6J4U399</accession>
<keyword evidence="2" id="KW-0808">Transferase</keyword>
<reference evidence="2" key="1">
    <citation type="submission" date="2020-02" db="EMBL/GenBank/DDBJ databases">
        <authorList>
            <person name="Meier V. D."/>
        </authorList>
    </citation>
    <scope>NUCLEOTIDE SEQUENCE</scope>
    <source>
        <strain evidence="2">AVDCRST_MAG79</strain>
    </source>
</reference>
<feature type="non-terminal residue" evidence="2">
    <location>
        <position position="490"/>
    </location>
</feature>
<sequence>VRQPHAAPRDPLGGSAGHDRRWLAAPRVRDRDPVRPSRGPRAVPAGRPDGRGRHRQARPRVRARAGREGAERVPDARAEPGERPARGRRPHGLRAHAGSAVRARRRDPQRGHPGRPRALRAARAGLPGARLAGQSRLRAERPRPRLAAPVPAALGDDDLGQGVRRLGELSRGGTGLRGDGGDPVRRSRGDRRHAGDVRRRERQLAAPVRRADAGRAARVHGGRPGRAPDAVPADGRDGPGDDSRRARPAGRRGARGRGAGPARAAGRTRHPRLVPLEHRHAVRLAGVRGAGVGDRPPRLRADRTAARTAVAVGRGRPHDQPDRRRAGGLRGLQHVARRVPGGRELGPPVGGLARGRSGGLLREVHRRRRAAPDPARAVHAARGRRGEPRLRRPRRGAARRPLPGRRPHDGALPRLLLPPDARLDRELRALEPSRGSRRRRPGGRAVAEEARGVAATADGRRRAGRARGVRRAPPGRARRPAADRRARGRL</sequence>
<feature type="compositionally biased region" description="Basic residues" evidence="1">
    <location>
        <begin position="102"/>
        <end position="120"/>
    </location>
</feature>
<dbReference type="GO" id="GO:0032259">
    <property type="term" value="P:methylation"/>
    <property type="evidence" value="ECO:0007669"/>
    <property type="project" value="UniProtKB-KW"/>
</dbReference>
<feature type="compositionally biased region" description="Low complexity" evidence="1">
    <location>
        <begin position="121"/>
        <end position="133"/>
    </location>
</feature>
<proteinExistence type="predicted"/>
<feature type="compositionally biased region" description="Basic and acidic residues" evidence="1">
    <location>
        <begin position="179"/>
        <end position="215"/>
    </location>
</feature>
<feature type="compositionally biased region" description="Basic residues" evidence="1">
    <location>
        <begin position="246"/>
        <end position="255"/>
    </location>
</feature>
<evidence type="ECO:0000313" key="2">
    <source>
        <dbReference type="EMBL" id="CAA9538224.1"/>
    </source>
</evidence>
<feature type="region of interest" description="Disordered" evidence="1">
    <location>
        <begin position="306"/>
        <end position="326"/>
    </location>
</feature>
<keyword evidence="2" id="KW-0489">Methyltransferase</keyword>
<evidence type="ECO:0000256" key="1">
    <source>
        <dbReference type="SAM" id="MobiDB-lite"/>
    </source>
</evidence>
<dbReference type="EMBL" id="CADCWC010000241">
    <property type="protein sequence ID" value="CAA9538224.1"/>
    <property type="molecule type" value="Genomic_DNA"/>
</dbReference>
<feature type="compositionally biased region" description="Basic and acidic residues" evidence="1">
    <location>
        <begin position="480"/>
        <end position="490"/>
    </location>
</feature>
<gene>
    <name evidence="2" type="ORF">AVDCRST_MAG79-1595</name>
</gene>
<feature type="compositionally biased region" description="Basic and acidic residues" evidence="1">
    <location>
        <begin position="316"/>
        <end position="325"/>
    </location>
</feature>
<dbReference type="GO" id="GO:0008168">
    <property type="term" value="F:methyltransferase activity"/>
    <property type="evidence" value="ECO:0007669"/>
    <property type="project" value="UniProtKB-KW"/>
</dbReference>
<feature type="compositionally biased region" description="Basic and acidic residues" evidence="1">
    <location>
        <begin position="65"/>
        <end position="85"/>
    </location>
</feature>
<feature type="compositionally biased region" description="Basic and acidic residues" evidence="1">
    <location>
        <begin position="234"/>
        <end position="245"/>
    </location>
</feature>
<name>A0A6J4U399_9ACTN</name>
<feature type="region of interest" description="Disordered" evidence="1">
    <location>
        <begin position="365"/>
        <end position="490"/>
    </location>
</feature>
<feature type="compositionally biased region" description="Low complexity" evidence="1">
    <location>
        <begin position="145"/>
        <end position="154"/>
    </location>
</feature>
<feature type="compositionally biased region" description="Basic residues" evidence="1">
    <location>
        <begin position="52"/>
        <end position="64"/>
    </location>
</feature>